<name>A0ABR6VWV0_9BACT</name>
<dbReference type="Proteomes" id="UP000659698">
    <property type="component" value="Unassembled WGS sequence"/>
</dbReference>
<organism evidence="1 2">
    <name type="scientific">Rufibacter sediminis</name>
    <dbReference type="NCBI Taxonomy" id="2762756"/>
    <lineage>
        <taxon>Bacteria</taxon>
        <taxon>Pseudomonadati</taxon>
        <taxon>Bacteroidota</taxon>
        <taxon>Cytophagia</taxon>
        <taxon>Cytophagales</taxon>
        <taxon>Hymenobacteraceae</taxon>
        <taxon>Rufibacter</taxon>
    </lineage>
</organism>
<dbReference type="EMBL" id="JACOAF010000041">
    <property type="protein sequence ID" value="MBC3541425.1"/>
    <property type="molecule type" value="Genomic_DNA"/>
</dbReference>
<comment type="caution">
    <text evidence="1">The sequence shown here is derived from an EMBL/GenBank/DDBJ whole genome shotgun (WGS) entry which is preliminary data.</text>
</comment>
<sequence>MKKMHGSVLRLFSEKELKTKSKTDREQLDQVHPGEAAAFFYSPSGCIPEHRFL</sequence>
<keyword evidence="2" id="KW-1185">Reference proteome</keyword>
<protein>
    <submittedName>
        <fullName evidence="1">Uncharacterized protein</fullName>
    </submittedName>
</protein>
<proteinExistence type="predicted"/>
<reference evidence="1 2" key="1">
    <citation type="journal article" date="2019" name="Int. J. Syst. Evol. Microbiol.">
        <title>Rufibacter sediminis sp. nov., isolated from freshwater lake sediment.</title>
        <authorList>
            <person name="Qu J.H."/>
            <person name="Zhang L.J."/>
            <person name="Fu Y.H."/>
            <person name="Li H.F."/>
        </authorList>
    </citation>
    <scope>NUCLEOTIDE SEQUENCE [LARGE SCALE GENOMIC DNA]</scope>
    <source>
        <strain evidence="1 2">H-1</strain>
    </source>
</reference>
<accession>A0ABR6VWV0</accession>
<dbReference type="RefSeq" id="WP_186640278.1">
    <property type="nucleotide sequence ID" value="NZ_JACOAF010000041.1"/>
</dbReference>
<evidence type="ECO:0000313" key="2">
    <source>
        <dbReference type="Proteomes" id="UP000659698"/>
    </source>
</evidence>
<evidence type="ECO:0000313" key="1">
    <source>
        <dbReference type="EMBL" id="MBC3541425.1"/>
    </source>
</evidence>
<gene>
    <name evidence="1" type="ORF">H7U12_17150</name>
</gene>